<dbReference type="InterPro" id="IPR010869">
    <property type="entry name" value="DUF1501"/>
</dbReference>
<dbReference type="EMBL" id="CP036433">
    <property type="protein sequence ID" value="QDU92475.1"/>
    <property type="molecule type" value="Genomic_DNA"/>
</dbReference>
<keyword evidence="2" id="KW-1185">Reference proteome</keyword>
<dbReference type="SUPFAM" id="SSF53649">
    <property type="entry name" value="Alkaline phosphatase-like"/>
    <property type="match status" value="1"/>
</dbReference>
<evidence type="ECO:0008006" key="3">
    <source>
        <dbReference type="Google" id="ProtNLM"/>
    </source>
</evidence>
<dbReference type="AlphaFoldDB" id="A0A518DKW8"/>
<evidence type="ECO:0000313" key="2">
    <source>
        <dbReference type="Proteomes" id="UP000317648"/>
    </source>
</evidence>
<proteinExistence type="predicted"/>
<dbReference type="Pfam" id="PF07394">
    <property type="entry name" value="DUF1501"/>
    <property type="match status" value="1"/>
</dbReference>
<evidence type="ECO:0000313" key="1">
    <source>
        <dbReference type="EMBL" id="QDU92475.1"/>
    </source>
</evidence>
<organism evidence="1 2">
    <name type="scientific">Lignipirellula cremea</name>
    <dbReference type="NCBI Taxonomy" id="2528010"/>
    <lineage>
        <taxon>Bacteria</taxon>
        <taxon>Pseudomonadati</taxon>
        <taxon>Planctomycetota</taxon>
        <taxon>Planctomycetia</taxon>
        <taxon>Pirellulales</taxon>
        <taxon>Pirellulaceae</taxon>
        <taxon>Lignipirellula</taxon>
    </lineage>
</organism>
<gene>
    <name evidence="1" type="ORF">Pla8534_02230</name>
</gene>
<reference evidence="1 2" key="1">
    <citation type="submission" date="2019-02" db="EMBL/GenBank/DDBJ databases">
        <title>Deep-cultivation of Planctomycetes and their phenomic and genomic characterization uncovers novel biology.</title>
        <authorList>
            <person name="Wiegand S."/>
            <person name="Jogler M."/>
            <person name="Boedeker C."/>
            <person name="Pinto D."/>
            <person name="Vollmers J."/>
            <person name="Rivas-Marin E."/>
            <person name="Kohn T."/>
            <person name="Peeters S.H."/>
            <person name="Heuer A."/>
            <person name="Rast P."/>
            <person name="Oberbeckmann S."/>
            <person name="Bunk B."/>
            <person name="Jeske O."/>
            <person name="Meyerdierks A."/>
            <person name="Storesund J.E."/>
            <person name="Kallscheuer N."/>
            <person name="Luecker S."/>
            <person name="Lage O.M."/>
            <person name="Pohl T."/>
            <person name="Merkel B.J."/>
            <person name="Hornburger P."/>
            <person name="Mueller R.-W."/>
            <person name="Bruemmer F."/>
            <person name="Labrenz M."/>
            <person name="Spormann A.M."/>
            <person name="Op den Camp H."/>
            <person name="Overmann J."/>
            <person name="Amann R."/>
            <person name="Jetten M.S.M."/>
            <person name="Mascher T."/>
            <person name="Medema M.H."/>
            <person name="Devos D.P."/>
            <person name="Kaster A.-K."/>
            <person name="Ovreas L."/>
            <person name="Rohde M."/>
            <person name="Galperin M.Y."/>
            <person name="Jogler C."/>
        </authorList>
    </citation>
    <scope>NUCLEOTIDE SEQUENCE [LARGE SCALE GENOMIC DNA]</scope>
    <source>
        <strain evidence="1 2">Pla85_3_4</strain>
    </source>
</reference>
<dbReference type="KEGG" id="lcre:Pla8534_02230"/>
<protein>
    <recommendedName>
        <fullName evidence="3">DUF1501 domain-containing protein</fullName>
    </recommendedName>
</protein>
<dbReference type="OrthoDB" id="9772590at2"/>
<dbReference type="Proteomes" id="UP000317648">
    <property type="component" value="Chromosome"/>
</dbReference>
<dbReference type="Gene3D" id="3.40.720.10">
    <property type="entry name" value="Alkaline Phosphatase, subunit A"/>
    <property type="match status" value="1"/>
</dbReference>
<sequence length="446" mass="49333">MNANSGCQQYRRYARRDFLRIGGAGLFGMSLVDLIRAAEPRGAESTPRAKQMILVWLNGGPPHQDMFDMKPDTPPPFGSELKPIKTNVPGMEFCELMPQLARIADKFSILRSVGIGAEKWEHSGGLYWLTGNPRTNDSGVKNPMYGNVIAKVKPAPRGLPTYVSFGPYKDSGDLQTHYLGPAYDPLQFAPGDPKDQIARMLTPPAELSIQQLDDRESLLRSLDGQLRTLDRSQPLIEGLDKFQRGAFDLLRSPALRKVLDPQQLDPRDVERYGKSKDGSMMLAARQLVEAGVPFVYVPFSPGWDFHGSVTKSCEKKLPALDAALASLLQDLDDRGLLDTTIVTVLGEMGRGPIWKDPAYSGPPGRNHWSTTQFVLVAGGGFQSGMVLGKTDARAQYVTHDWYSPVSYGRTLYHLLGIDPDRELYTTEGRPVKIIMEDAPLIYEALA</sequence>
<name>A0A518DKW8_9BACT</name>
<dbReference type="InterPro" id="IPR017850">
    <property type="entry name" value="Alkaline_phosphatase_core_sf"/>
</dbReference>
<dbReference type="PANTHER" id="PTHR43737">
    <property type="entry name" value="BLL7424 PROTEIN"/>
    <property type="match status" value="1"/>
</dbReference>
<dbReference type="RefSeq" id="WP_145048455.1">
    <property type="nucleotide sequence ID" value="NZ_CP036433.1"/>
</dbReference>
<accession>A0A518DKW8</accession>
<dbReference type="PANTHER" id="PTHR43737:SF1">
    <property type="entry name" value="DUF1501 DOMAIN-CONTAINING PROTEIN"/>
    <property type="match status" value="1"/>
</dbReference>